<evidence type="ECO:0000256" key="1">
    <source>
        <dbReference type="ARBA" id="ARBA00000085"/>
    </source>
</evidence>
<keyword evidence="13 14" id="KW-0472">Membrane</keyword>
<dbReference type="GO" id="GO:0005524">
    <property type="term" value="F:ATP binding"/>
    <property type="evidence" value="ECO:0007669"/>
    <property type="project" value="UniProtKB-KW"/>
</dbReference>
<dbReference type="CDD" id="cd00082">
    <property type="entry name" value="HisKA"/>
    <property type="match status" value="1"/>
</dbReference>
<dbReference type="Gene3D" id="3.30.565.10">
    <property type="entry name" value="Histidine kinase-like ATPase, C-terminal domain"/>
    <property type="match status" value="1"/>
</dbReference>
<dbReference type="SUPFAM" id="SSF47384">
    <property type="entry name" value="Homodimeric domain of signal transducing histidine kinase"/>
    <property type="match status" value="1"/>
</dbReference>
<dbReference type="SMART" id="SM00304">
    <property type="entry name" value="HAMP"/>
    <property type="match status" value="1"/>
</dbReference>
<evidence type="ECO:0000256" key="4">
    <source>
        <dbReference type="ARBA" id="ARBA00022475"/>
    </source>
</evidence>
<name>A0AAP7CL52_9GAMM</name>
<feature type="domain" description="HAMP" evidence="16">
    <location>
        <begin position="173"/>
        <end position="228"/>
    </location>
</feature>
<gene>
    <name evidence="17" type="ORF">HHE94_10725</name>
</gene>
<evidence type="ECO:0000256" key="2">
    <source>
        <dbReference type="ARBA" id="ARBA00004651"/>
    </source>
</evidence>
<keyword evidence="10" id="KW-0067">ATP-binding</keyword>
<dbReference type="Pfam" id="PF00512">
    <property type="entry name" value="HisKA"/>
    <property type="match status" value="1"/>
</dbReference>
<dbReference type="InterPro" id="IPR005467">
    <property type="entry name" value="His_kinase_dom"/>
</dbReference>
<dbReference type="GO" id="GO:0000155">
    <property type="term" value="F:phosphorelay sensor kinase activity"/>
    <property type="evidence" value="ECO:0007669"/>
    <property type="project" value="InterPro"/>
</dbReference>
<evidence type="ECO:0000256" key="10">
    <source>
        <dbReference type="ARBA" id="ARBA00022840"/>
    </source>
</evidence>
<dbReference type="InterPro" id="IPR036890">
    <property type="entry name" value="HATPase_C_sf"/>
</dbReference>
<evidence type="ECO:0000256" key="9">
    <source>
        <dbReference type="ARBA" id="ARBA00022777"/>
    </source>
</evidence>
<dbReference type="PANTHER" id="PTHR45528:SF1">
    <property type="entry name" value="SENSOR HISTIDINE KINASE CPXA"/>
    <property type="match status" value="1"/>
</dbReference>
<dbReference type="EC" id="2.7.13.3" evidence="3"/>
<sequence length="452" mass="51830">MTRRLFWKLCLIIGTGVVAMFYLINVAVNHFENDMSMLSDSSREELINWQKKAEVIFDQGDMNELERWVDDLQQQESIWAVIAKANVVELAGNRSHRYEYTGYNLGRSIDWKIHLYFEHAPVMQLPFKDGATSLVVQLPQRMRPGSLWNLTRLSLQVLLPMLILVCLSIVLYRHIMHPIKELDLASRAFSKGDFSVRVREQLGSRNDELSQLAETFDLMAERISEQIMHQRVLLTDLSHELRTPLTRLDIATDNLLTHRKKGVEDTQIKLERIHKESQHIRKLVDDTLTLSWLDNESPQLRIESLDLVDLLEILIEDGRFEYPDKLISADLPNQAHIENSNHRALGQALENILRNALRYTPINKKVRVSLIDYKHEYQIIIADQGPGVPKEHLNTIFRPFFRIDSARSCNSDSFGLGLALAQRQLHAIAATVFAKNDTAGGLVMTVTVPKGA</sequence>
<dbReference type="InterPro" id="IPR036097">
    <property type="entry name" value="HisK_dim/P_sf"/>
</dbReference>
<evidence type="ECO:0000256" key="6">
    <source>
        <dbReference type="ARBA" id="ARBA00022679"/>
    </source>
</evidence>
<comment type="subcellular location">
    <subcellularLocation>
        <location evidence="2">Cell membrane</location>
        <topology evidence="2">Multi-pass membrane protein</topology>
    </subcellularLocation>
</comment>
<keyword evidence="5" id="KW-0597">Phosphoprotein</keyword>
<evidence type="ECO:0000256" key="13">
    <source>
        <dbReference type="ARBA" id="ARBA00023136"/>
    </source>
</evidence>
<dbReference type="InterPro" id="IPR038428">
    <property type="entry name" value="HK_sensor_dom_sf"/>
</dbReference>
<dbReference type="InterPro" id="IPR004358">
    <property type="entry name" value="Sig_transdc_His_kin-like_C"/>
</dbReference>
<keyword evidence="4" id="KW-1003">Cell membrane</keyword>
<keyword evidence="12" id="KW-0902">Two-component regulatory system</keyword>
<dbReference type="SMART" id="SM00388">
    <property type="entry name" value="HisKA"/>
    <property type="match status" value="1"/>
</dbReference>
<feature type="transmembrane region" description="Helical" evidence="14">
    <location>
        <begin position="6"/>
        <end position="28"/>
    </location>
</feature>
<evidence type="ECO:0000256" key="14">
    <source>
        <dbReference type="SAM" id="Phobius"/>
    </source>
</evidence>
<keyword evidence="7 14" id="KW-0812">Transmembrane</keyword>
<feature type="transmembrane region" description="Helical" evidence="14">
    <location>
        <begin position="150"/>
        <end position="172"/>
    </location>
</feature>
<evidence type="ECO:0000256" key="8">
    <source>
        <dbReference type="ARBA" id="ARBA00022741"/>
    </source>
</evidence>
<comment type="catalytic activity">
    <reaction evidence="1">
        <text>ATP + protein L-histidine = ADP + protein N-phospho-L-histidine.</text>
        <dbReference type="EC" id="2.7.13.3"/>
    </reaction>
</comment>
<protein>
    <recommendedName>
        <fullName evidence="3">histidine kinase</fullName>
        <ecNumber evidence="3">2.7.13.3</ecNumber>
    </recommendedName>
</protein>
<evidence type="ECO:0000256" key="12">
    <source>
        <dbReference type="ARBA" id="ARBA00023012"/>
    </source>
</evidence>
<dbReference type="Pfam" id="PF16750">
    <property type="entry name" value="HK_sensor"/>
    <property type="match status" value="1"/>
</dbReference>
<dbReference type="SMART" id="SM00387">
    <property type="entry name" value="HATPase_c"/>
    <property type="match status" value="1"/>
</dbReference>
<dbReference type="Proteomes" id="UP000549590">
    <property type="component" value="Unassembled WGS sequence"/>
</dbReference>
<keyword evidence="11 14" id="KW-1133">Transmembrane helix</keyword>
<dbReference type="InterPro" id="IPR050398">
    <property type="entry name" value="HssS/ArlS-like"/>
</dbReference>
<dbReference type="PROSITE" id="PS50109">
    <property type="entry name" value="HIS_KIN"/>
    <property type="match status" value="1"/>
</dbReference>
<dbReference type="Pfam" id="PF02518">
    <property type="entry name" value="HATPase_c"/>
    <property type="match status" value="1"/>
</dbReference>
<evidence type="ECO:0000256" key="11">
    <source>
        <dbReference type="ARBA" id="ARBA00022989"/>
    </source>
</evidence>
<dbReference type="PROSITE" id="PS50885">
    <property type="entry name" value="HAMP"/>
    <property type="match status" value="1"/>
</dbReference>
<dbReference type="PRINTS" id="PR00344">
    <property type="entry name" value="BCTRLSENSOR"/>
</dbReference>
<dbReference type="AlphaFoldDB" id="A0AAP7CL52"/>
<evidence type="ECO:0000256" key="3">
    <source>
        <dbReference type="ARBA" id="ARBA00012438"/>
    </source>
</evidence>
<dbReference type="Gene3D" id="1.10.287.130">
    <property type="match status" value="1"/>
</dbReference>
<evidence type="ECO:0000313" key="17">
    <source>
        <dbReference type="EMBL" id="NMP03183.1"/>
    </source>
</evidence>
<comment type="caution">
    <text evidence="17">The sequence shown here is derived from an EMBL/GenBank/DDBJ whole genome shotgun (WGS) entry which is preliminary data.</text>
</comment>
<dbReference type="SUPFAM" id="SSF158472">
    <property type="entry name" value="HAMP domain-like"/>
    <property type="match status" value="1"/>
</dbReference>
<dbReference type="InterPro" id="IPR003594">
    <property type="entry name" value="HATPase_dom"/>
</dbReference>
<dbReference type="GO" id="GO:0005886">
    <property type="term" value="C:plasma membrane"/>
    <property type="evidence" value="ECO:0007669"/>
    <property type="project" value="UniProtKB-SubCell"/>
</dbReference>
<dbReference type="Pfam" id="PF00672">
    <property type="entry name" value="HAMP"/>
    <property type="match status" value="1"/>
</dbReference>
<dbReference type="EMBL" id="JABBYB010000006">
    <property type="protein sequence ID" value="NMP03183.1"/>
    <property type="molecule type" value="Genomic_DNA"/>
</dbReference>
<keyword evidence="9" id="KW-0418">Kinase</keyword>
<dbReference type="Gene3D" id="3.30.450.170">
    <property type="entry name" value="Two-component histidine kinase, sensor domain"/>
    <property type="match status" value="1"/>
</dbReference>
<dbReference type="PANTHER" id="PTHR45528">
    <property type="entry name" value="SENSOR HISTIDINE KINASE CPXA"/>
    <property type="match status" value="1"/>
</dbReference>
<reference evidence="17 18" key="1">
    <citation type="submission" date="2020-04" db="EMBL/GenBank/DDBJ databases">
        <title>Genome sequencing and assembly of Pseudoalteromonas arctica.</title>
        <authorList>
            <person name="Cook G.M."/>
        </authorList>
    </citation>
    <scope>NUCLEOTIDE SEQUENCE [LARGE SCALE GENOMIC DNA]</scope>
    <source>
        <strain evidence="17 18">NEC-BIFX-2020_001</strain>
    </source>
</reference>
<dbReference type="SUPFAM" id="SSF55874">
    <property type="entry name" value="ATPase domain of HSP90 chaperone/DNA topoisomerase II/histidine kinase"/>
    <property type="match status" value="1"/>
</dbReference>
<proteinExistence type="predicted"/>
<dbReference type="InterPro" id="IPR031930">
    <property type="entry name" value="HK_sensor"/>
</dbReference>
<feature type="domain" description="Histidine kinase" evidence="15">
    <location>
        <begin position="236"/>
        <end position="452"/>
    </location>
</feature>
<evidence type="ECO:0000313" key="18">
    <source>
        <dbReference type="Proteomes" id="UP000549590"/>
    </source>
</evidence>
<accession>A0AAP7CL52</accession>
<organism evidence="17 18">
    <name type="scientific">Pseudoalteromonas arctica</name>
    <dbReference type="NCBI Taxonomy" id="394751"/>
    <lineage>
        <taxon>Bacteria</taxon>
        <taxon>Pseudomonadati</taxon>
        <taxon>Pseudomonadota</taxon>
        <taxon>Gammaproteobacteria</taxon>
        <taxon>Alteromonadales</taxon>
        <taxon>Pseudoalteromonadaceae</taxon>
        <taxon>Pseudoalteromonas</taxon>
    </lineage>
</organism>
<keyword evidence="8" id="KW-0547">Nucleotide-binding</keyword>
<dbReference type="RefSeq" id="WP_169044401.1">
    <property type="nucleotide sequence ID" value="NZ_JABBYB010000006.1"/>
</dbReference>
<evidence type="ECO:0000256" key="7">
    <source>
        <dbReference type="ARBA" id="ARBA00022692"/>
    </source>
</evidence>
<keyword evidence="6" id="KW-0808">Transferase</keyword>
<dbReference type="InterPro" id="IPR003660">
    <property type="entry name" value="HAMP_dom"/>
</dbReference>
<evidence type="ECO:0000259" key="15">
    <source>
        <dbReference type="PROSITE" id="PS50109"/>
    </source>
</evidence>
<evidence type="ECO:0000259" key="16">
    <source>
        <dbReference type="PROSITE" id="PS50885"/>
    </source>
</evidence>
<evidence type="ECO:0000256" key="5">
    <source>
        <dbReference type="ARBA" id="ARBA00022553"/>
    </source>
</evidence>
<dbReference type="InterPro" id="IPR003661">
    <property type="entry name" value="HisK_dim/P_dom"/>
</dbReference>
<dbReference type="Gene3D" id="6.10.340.10">
    <property type="match status" value="1"/>
</dbReference>
<dbReference type="CDD" id="cd06225">
    <property type="entry name" value="HAMP"/>
    <property type="match status" value="1"/>
</dbReference>